<feature type="signal peptide" evidence="1">
    <location>
        <begin position="1"/>
        <end position="31"/>
    </location>
</feature>
<name>A0A1M4RXG7_9ACTO</name>
<dbReference type="PROSITE" id="PS51257">
    <property type="entry name" value="PROKAR_LIPOPROTEIN"/>
    <property type="match status" value="1"/>
</dbReference>
<dbReference type="EMBL" id="FQTT01000006">
    <property type="protein sequence ID" value="SHE24619.1"/>
    <property type="molecule type" value="Genomic_DNA"/>
</dbReference>
<feature type="chain" id="PRO_5039127265" description="Prokaryotic membrane lipoprotein lipid attachment site profile" evidence="1">
    <location>
        <begin position="32"/>
        <end position="235"/>
    </location>
</feature>
<evidence type="ECO:0000313" key="3">
    <source>
        <dbReference type="Proteomes" id="UP000184291"/>
    </source>
</evidence>
<keyword evidence="3" id="KW-1185">Reference proteome</keyword>
<proteinExistence type="predicted"/>
<dbReference type="STRING" id="1892869.ACGLYG10_0826"/>
<evidence type="ECO:0000313" key="2">
    <source>
        <dbReference type="EMBL" id="SHE24619.1"/>
    </source>
</evidence>
<gene>
    <name evidence="2" type="ORF">ACGLYG10_0826</name>
</gene>
<dbReference type="Proteomes" id="UP000184291">
    <property type="component" value="Unassembled WGS sequence"/>
</dbReference>
<reference evidence="3" key="1">
    <citation type="submission" date="2016-09" db="EMBL/GenBank/DDBJ databases">
        <authorList>
            <person name="Strepis N."/>
        </authorList>
    </citation>
    <scope>NUCLEOTIDE SEQUENCE [LARGE SCALE GENOMIC DNA]</scope>
</reference>
<organism evidence="2 3">
    <name type="scientific">Actinomyces glycerinitolerans</name>
    <dbReference type="NCBI Taxonomy" id="1892869"/>
    <lineage>
        <taxon>Bacteria</taxon>
        <taxon>Bacillati</taxon>
        <taxon>Actinomycetota</taxon>
        <taxon>Actinomycetes</taxon>
        <taxon>Actinomycetales</taxon>
        <taxon>Actinomycetaceae</taxon>
        <taxon>Actinomyces</taxon>
    </lineage>
</organism>
<protein>
    <recommendedName>
        <fullName evidence="4">Prokaryotic membrane lipoprotein lipid attachment site profile</fullName>
    </recommendedName>
</protein>
<accession>A0A1M4RXG7</accession>
<evidence type="ECO:0008006" key="4">
    <source>
        <dbReference type="Google" id="ProtNLM"/>
    </source>
</evidence>
<dbReference type="AlphaFoldDB" id="A0A1M4RXG7"/>
<sequence>MQSLTRISRHGRHRSVAALLAMLLACAPLVACSSGSDDNPLNIPTYDPEAAASAEASESAAAAEASASAAASAEAAGVVTAESLSTERYQVTSIPEDLDEQQTEVLKAFVNYDQVTWNIWFTRTGIEDAEPLMTTEAYQILKDNYEDAVEGHTDGTVRIAVTSVYLTSPYDSSPKATVEICDDQTDLVDYDVDGNDVSTPETLQKRFEKTITMVHEDGNWKTVEEQTLSANECAV</sequence>
<evidence type="ECO:0000256" key="1">
    <source>
        <dbReference type="SAM" id="SignalP"/>
    </source>
</evidence>
<keyword evidence="1" id="KW-0732">Signal</keyword>